<keyword evidence="3" id="KW-1185">Reference proteome</keyword>
<accession>A0A1P8KGA7</accession>
<feature type="transmembrane region" description="Helical" evidence="1">
    <location>
        <begin position="46"/>
        <end position="67"/>
    </location>
</feature>
<proteinExistence type="predicted"/>
<feature type="transmembrane region" description="Helical" evidence="1">
    <location>
        <begin position="74"/>
        <end position="94"/>
    </location>
</feature>
<organism evidence="2 3">
    <name type="scientific">Rhodoferax saidenbachensis</name>
    <dbReference type="NCBI Taxonomy" id="1484693"/>
    <lineage>
        <taxon>Bacteria</taxon>
        <taxon>Pseudomonadati</taxon>
        <taxon>Pseudomonadota</taxon>
        <taxon>Betaproteobacteria</taxon>
        <taxon>Burkholderiales</taxon>
        <taxon>Comamonadaceae</taxon>
        <taxon>Rhodoferax</taxon>
    </lineage>
</organism>
<dbReference type="AlphaFoldDB" id="A0A1P8KGA7"/>
<keyword evidence="1" id="KW-0472">Membrane</keyword>
<gene>
    <name evidence="2" type="ORF">RS694_19770</name>
</gene>
<feature type="transmembrane region" description="Helical" evidence="1">
    <location>
        <begin position="100"/>
        <end position="122"/>
    </location>
</feature>
<reference evidence="2 3" key="1">
    <citation type="submission" date="2017-01" db="EMBL/GenBank/DDBJ databases">
        <authorList>
            <person name="Mah S.A."/>
            <person name="Swanson W.J."/>
            <person name="Moy G.W."/>
            <person name="Vacquier V.D."/>
        </authorList>
    </citation>
    <scope>NUCLEOTIDE SEQUENCE [LARGE SCALE GENOMIC DNA]</scope>
    <source>
        <strain evidence="2 3">DSM 22694</strain>
    </source>
</reference>
<sequence length="129" mass="13391">MPAGTARYPAWLRTVLWVDGITGLASGLMGLAASDLQATLLGLPGALVQASAMVVLVFVALIAVLLAKSQVPALGLRTLVVGNALWVAASVMVVELHWPTLNALGVAYVLLQAGFVGALAYLQARAMRR</sequence>
<feature type="transmembrane region" description="Helical" evidence="1">
    <location>
        <begin position="12"/>
        <end position="34"/>
    </location>
</feature>
<keyword evidence="1" id="KW-1133">Transmembrane helix</keyword>
<evidence type="ECO:0000256" key="1">
    <source>
        <dbReference type="SAM" id="Phobius"/>
    </source>
</evidence>
<evidence type="ECO:0000313" key="2">
    <source>
        <dbReference type="EMBL" id="APW45012.1"/>
    </source>
</evidence>
<keyword evidence="1" id="KW-0812">Transmembrane</keyword>
<dbReference type="STRING" id="1484693.RS694_19770"/>
<dbReference type="Proteomes" id="UP000186110">
    <property type="component" value="Chromosome"/>
</dbReference>
<evidence type="ECO:0000313" key="3">
    <source>
        <dbReference type="Proteomes" id="UP000186110"/>
    </source>
</evidence>
<protein>
    <recommendedName>
        <fullName evidence="4">Integral membrane protein</fullName>
    </recommendedName>
</protein>
<dbReference type="KEGG" id="rsb:RS694_19770"/>
<dbReference type="EMBL" id="CP019239">
    <property type="protein sequence ID" value="APW45012.1"/>
    <property type="molecule type" value="Genomic_DNA"/>
</dbReference>
<dbReference type="eggNOG" id="ENOG5032RR5">
    <property type="taxonomic scope" value="Bacteria"/>
</dbReference>
<name>A0A1P8KGA7_9BURK</name>
<evidence type="ECO:0008006" key="4">
    <source>
        <dbReference type="Google" id="ProtNLM"/>
    </source>
</evidence>